<dbReference type="InterPro" id="IPR012338">
    <property type="entry name" value="Beta-lactam/transpept-like"/>
</dbReference>
<gene>
    <name evidence="5" type="ORF">C8N35_101939</name>
</gene>
<protein>
    <recommendedName>
        <fullName evidence="3">beta-lactamase</fullName>
        <ecNumber evidence="3">3.5.2.6</ecNumber>
    </recommendedName>
</protein>
<evidence type="ECO:0000313" key="6">
    <source>
        <dbReference type="Proteomes" id="UP000244081"/>
    </source>
</evidence>
<sequence length="308" mass="34693">MFFAEQEKWSSLCRDAVSELLSRYGEYGLNEGTFGLVALRETEARRAPAGFAFNGTWKCYPCSLVKAFHLVHVLRALECGEVDRPDDLDQAIRDMITWSSNTATNYIIDLLTHTTGDTALDPEVFVSWREKRENLNRFFEKLGWPEWAGCNITLKLMGDIRYGREAQLAGSDGSNLNVLTPLAGARLFHELFSGDLPLSAQAREMAQQILFRDRTRVDAALPSYQVSEFLGAHLPPEARIWSKAGYTSWTGDPRTSYYRHDLVRIAMPSSKPVILSVMSQGEAISEHGPRIFPEIGDFLFNRLVASFS</sequence>
<dbReference type="Gene3D" id="3.40.710.10">
    <property type="entry name" value="DD-peptidase/beta-lactamase superfamily"/>
    <property type="match status" value="1"/>
</dbReference>
<dbReference type="GO" id="GO:0030655">
    <property type="term" value="P:beta-lactam antibiotic catabolic process"/>
    <property type="evidence" value="ECO:0007669"/>
    <property type="project" value="InterPro"/>
</dbReference>
<dbReference type="OrthoDB" id="7510992at2"/>
<dbReference type="InterPro" id="IPR000871">
    <property type="entry name" value="Beta-lactam_class-A"/>
</dbReference>
<feature type="domain" description="Beta-lactamase class A catalytic" evidence="4">
    <location>
        <begin position="131"/>
        <end position="278"/>
    </location>
</feature>
<comment type="caution">
    <text evidence="5">The sequence shown here is derived from an EMBL/GenBank/DDBJ whole genome shotgun (WGS) entry which is preliminary data.</text>
</comment>
<dbReference type="GO" id="GO:0008800">
    <property type="term" value="F:beta-lactamase activity"/>
    <property type="evidence" value="ECO:0007669"/>
    <property type="project" value="UniProtKB-EC"/>
</dbReference>
<dbReference type="Pfam" id="PF13354">
    <property type="entry name" value="Beta-lactamase2"/>
    <property type="match status" value="1"/>
</dbReference>
<dbReference type="PANTHER" id="PTHR35333">
    <property type="entry name" value="BETA-LACTAMASE"/>
    <property type="match status" value="1"/>
</dbReference>
<evidence type="ECO:0000313" key="5">
    <source>
        <dbReference type="EMBL" id="PTW62890.1"/>
    </source>
</evidence>
<dbReference type="EMBL" id="QAYG01000001">
    <property type="protein sequence ID" value="PTW62890.1"/>
    <property type="molecule type" value="Genomic_DNA"/>
</dbReference>
<name>A0A2T5VGM1_9HYPH</name>
<evidence type="ECO:0000256" key="3">
    <source>
        <dbReference type="ARBA" id="ARBA00012865"/>
    </source>
</evidence>
<evidence type="ECO:0000256" key="1">
    <source>
        <dbReference type="ARBA" id="ARBA00001526"/>
    </source>
</evidence>
<evidence type="ECO:0000256" key="2">
    <source>
        <dbReference type="ARBA" id="ARBA00009009"/>
    </source>
</evidence>
<dbReference type="Proteomes" id="UP000244081">
    <property type="component" value="Unassembled WGS sequence"/>
</dbReference>
<dbReference type="InterPro" id="IPR045155">
    <property type="entry name" value="Beta-lactam_cat"/>
</dbReference>
<dbReference type="GO" id="GO:0046677">
    <property type="term" value="P:response to antibiotic"/>
    <property type="evidence" value="ECO:0007669"/>
    <property type="project" value="InterPro"/>
</dbReference>
<evidence type="ECO:0000259" key="4">
    <source>
        <dbReference type="Pfam" id="PF13354"/>
    </source>
</evidence>
<comment type="catalytic activity">
    <reaction evidence="1">
        <text>a beta-lactam + H2O = a substituted beta-amino acid</text>
        <dbReference type="Rhea" id="RHEA:20401"/>
        <dbReference type="ChEBI" id="CHEBI:15377"/>
        <dbReference type="ChEBI" id="CHEBI:35627"/>
        <dbReference type="ChEBI" id="CHEBI:140347"/>
        <dbReference type="EC" id="3.5.2.6"/>
    </reaction>
</comment>
<dbReference type="SUPFAM" id="SSF56601">
    <property type="entry name" value="beta-lactamase/transpeptidase-like"/>
    <property type="match status" value="1"/>
</dbReference>
<organism evidence="5 6">
    <name type="scientific">Breoghania corrubedonensis</name>
    <dbReference type="NCBI Taxonomy" id="665038"/>
    <lineage>
        <taxon>Bacteria</taxon>
        <taxon>Pseudomonadati</taxon>
        <taxon>Pseudomonadota</taxon>
        <taxon>Alphaproteobacteria</taxon>
        <taxon>Hyphomicrobiales</taxon>
        <taxon>Stappiaceae</taxon>
        <taxon>Breoghania</taxon>
    </lineage>
</organism>
<dbReference type="AlphaFoldDB" id="A0A2T5VGM1"/>
<proteinExistence type="inferred from homology"/>
<accession>A0A2T5VGM1</accession>
<dbReference type="PANTHER" id="PTHR35333:SF3">
    <property type="entry name" value="BETA-LACTAMASE-TYPE TRANSPEPTIDASE FOLD CONTAINING PROTEIN"/>
    <property type="match status" value="1"/>
</dbReference>
<dbReference type="EC" id="3.5.2.6" evidence="3"/>
<reference evidence="5 6" key="1">
    <citation type="submission" date="2018-04" db="EMBL/GenBank/DDBJ databases">
        <title>Genomic Encyclopedia of Archaeal and Bacterial Type Strains, Phase II (KMG-II): from individual species to whole genera.</title>
        <authorList>
            <person name="Goeker M."/>
        </authorList>
    </citation>
    <scope>NUCLEOTIDE SEQUENCE [LARGE SCALE GENOMIC DNA]</scope>
    <source>
        <strain evidence="5 6">DSM 23382</strain>
    </source>
</reference>
<keyword evidence="6" id="KW-1185">Reference proteome</keyword>
<comment type="similarity">
    <text evidence="2">Belongs to the class-A beta-lactamase family.</text>
</comment>